<feature type="signal peptide" evidence="2">
    <location>
        <begin position="1"/>
        <end position="20"/>
    </location>
</feature>
<gene>
    <name evidence="3" type="ORF">ACFOWX_01030</name>
</gene>
<dbReference type="Proteomes" id="UP001595887">
    <property type="component" value="Unassembled WGS sequence"/>
</dbReference>
<evidence type="ECO:0000256" key="2">
    <source>
        <dbReference type="SAM" id="SignalP"/>
    </source>
</evidence>
<evidence type="ECO:0000313" key="3">
    <source>
        <dbReference type="EMBL" id="MFC4290998.1"/>
    </source>
</evidence>
<dbReference type="PROSITE" id="PS51257">
    <property type="entry name" value="PROKAR_LIPOPROTEIN"/>
    <property type="match status" value="1"/>
</dbReference>
<evidence type="ECO:0000313" key="4">
    <source>
        <dbReference type="Proteomes" id="UP001595887"/>
    </source>
</evidence>
<feature type="chain" id="PRO_5046556350" evidence="2">
    <location>
        <begin position="21"/>
        <end position="154"/>
    </location>
</feature>
<accession>A0ABV8RCD8</accession>
<feature type="region of interest" description="Disordered" evidence="1">
    <location>
        <begin position="25"/>
        <end position="46"/>
    </location>
</feature>
<feature type="compositionally biased region" description="Polar residues" evidence="1">
    <location>
        <begin position="31"/>
        <end position="42"/>
    </location>
</feature>
<dbReference type="RefSeq" id="WP_381420598.1">
    <property type="nucleotide sequence ID" value="NZ_JBHSDH010000006.1"/>
</dbReference>
<protein>
    <submittedName>
        <fullName evidence="3">Uncharacterized protein</fullName>
    </submittedName>
</protein>
<dbReference type="EMBL" id="JBHSDH010000006">
    <property type="protein sequence ID" value="MFC4290998.1"/>
    <property type="molecule type" value="Genomic_DNA"/>
</dbReference>
<name>A0ABV8RCD8_9SPHN</name>
<organism evidence="3 4">
    <name type="scientific">Sphingorhabdus arenilitoris</name>
    <dbReference type="NCBI Taxonomy" id="1490041"/>
    <lineage>
        <taxon>Bacteria</taxon>
        <taxon>Pseudomonadati</taxon>
        <taxon>Pseudomonadota</taxon>
        <taxon>Alphaproteobacteria</taxon>
        <taxon>Sphingomonadales</taxon>
        <taxon>Sphingomonadaceae</taxon>
        <taxon>Sphingorhabdus</taxon>
    </lineage>
</organism>
<proteinExistence type="predicted"/>
<reference evidence="4" key="1">
    <citation type="journal article" date="2019" name="Int. J. Syst. Evol. Microbiol.">
        <title>The Global Catalogue of Microorganisms (GCM) 10K type strain sequencing project: providing services to taxonomists for standard genome sequencing and annotation.</title>
        <authorList>
            <consortium name="The Broad Institute Genomics Platform"/>
            <consortium name="The Broad Institute Genome Sequencing Center for Infectious Disease"/>
            <person name="Wu L."/>
            <person name="Ma J."/>
        </authorList>
    </citation>
    <scope>NUCLEOTIDE SEQUENCE [LARGE SCALE GENOMIC DNA]</scope>
    <source>
        <strain evidence="4">CECT 8531</strain>
    </source>
</reference>
<keyword evidence="4" id="KW-1185">Reference proteome</keyword>
<keyword evidence="2" id="KW-0732">Signal</keyword>
<comment type="caution">
    <text evidence="3">The sequence shown here is derived from an EMBL/GenBank/DDBJ whole genome shotgun (WGS) entry which is preliminary data.</text>
</comment>
<sequence>MPVKTIPSLILVATLVTVCACSNEATDKSSGDTQTAAASPASTGDAEFDGSLKCWALTNTAYFQHMAMTGHSGNLPKPEEAVYTSWAKKNAILAFERKMNFKDYQAVQERAKSEVRIYSLTVEPDYAANVQACIDTTPDVSAQADPSWPESMGG</sequence>
<evidence type="ECO:0000256" key="1">
    <source>
        <dbReference type="SAM" id="MobiDB-lite"/>
    </source>
</evidence>